<dbReference type="AlphaFoldDB" id="A0A2H3AT41"/>
<evidence type="ECO:0000313" key="1">
    <source>
        <dbReference type="EMBL" id="PBK60740.1"/>
    </source>
</evidence>
<proteinExistence type="predicted"/>
<organism evidence="1 2">
    <name type="scientific">Armillaria solidipes</name>
    <dbReference type="NCBI Taxonomy" id="1076256"/>
    <lineage>
        <taxon>Eukaryota</taxon>
        <taxon>Fungi</taxon>
        <taxon>Dikarya</taxon>
        <taxon>Basidiomycota</taxon>
        <taxon>Agaricomycotina</taxon>
        <taxon>Agaricomycetes</taxon>
        <taxon>Agaricomycetidae</taxon>
        <taxon>Agaricales</taxon>
        <taxon>Marasmiineae</taxon>
        <taxon>Physalacriaceae</taxon>
        <taxon>Armillaria</taxon>
    </lineage>
</organism>
<reference evidence="2" key="1">
    <citation type="journal article" date="2017" name="Nat. Ecol. Evol.">
        <title>Genome expansion and lineage-specific genetic innovations in the forest pathogenic fungi Armillaria.</title>
        <authorList>
            <person name="Sipos G."/>
            <person name="Prasanna A.N."/>
            <person name="Walter M.C."/>
            <person name="O'Connor E."/>
            <person name="Balint B."/>
            <person name="Krizsan K."/>
            <person name="Kiss B."/>
            <person name="Hess J."/>
            <person name="Varga T."/>
            <person name="Slot J."/>
            <person name="Riley R."/>
            <person name="Boka B."/>
            <person name="Rigling D."/>
            <person name="Barry K."/>
            <person name="Lee J."/>
            <person name="Mihaltcheva S."/>
            <person name="LaButti K."/>
            <person name="Lipzen A."/>
            <person name="Waldron R."/>
            <person name="Moloney N.M."/>
            <person name="Sperisen C."/>
            <person name="Kredics L."/>
            <person name="Vagvoelgyi C."/>
            <person name="Patrignani A."/>
            <person name="Fitzpatrick D."/>
            <person name="Nagy I."/>
            <person name="Doyle S."/>
            <person name="Anderson J.B."/>
            <person name="Grigoriev I.V."/>
            <person name="Gueldener U."/>
            <person name="Muensterkoetter M."/>
            <person name="Nagy L.G."/>
        </authorList>
    </citation>
    <scope>NUCLEOTIDE SEQUENCE [LARGE SCALE GENOMIC DNA]</scope>
    <source>
        <strain evidence="2">28-4</strain>
    </source>
</reference>
<dbReference type="Proteomes" id="UP000218334">
    <property type="component" value="Unassembled WGS sequence"/>
</dbReference>
<dbReference type="EMBL" id="KZ293483">
    <property type="protein sequence ID" value="PBK60740.1"/>
    <property type="molecule type" value="Genomic_DNA"/>
</dbReference>
<sequence>MTRGVKGYLKNAARRRKPFFGIRMGFQQLLLSPGVPSIITVLIRASVHAAILSRDEDFLVLFQAESQENFLQGRDRATVLLGMLVQIPTVDDLKRTVSLRAIVRGLGYQDTYAIWAKLKERRSGVAAKRSFKVTLESILGAEEKRGHKPSGSSSGIETPCLVGVPTSNALGSQDRPLYGQL</sequence>
<name>A0A2H3AT41_9AGAR</name>
<keyword evidence="2" id="KW-1185">Reference proteome</keyword>
<evidence type="ECO:0000313" key="2">
    <source>
        <dbReference type="Proteomes" id="UP000218334"/>
    </source>
</evidence>
<accession>A0A2H3AT41</accession>
<gene>
    <name evidence="1" type="ORF">ARMSODRAFT_982116</name>
</gene>
<protein>
    <submittedName>
        <fullName evidence="1">Uncharacterized protein</fullName>
    </submittedName>
</protein>